<dbReference type="EMBL" id="GBXM01003910">
    <property type="protein sequence ID" value="JAI04668.1"/>
    <property type="molecule type" value="Transcribed_RNA"/>
</dbReference>
<feature type="transmembrane region" description="Helical" evidence="1">
    <location>
        <begin position="29"/>
        <end position="50"/>
    </location>
</feature>
<name>A0A0E9XPH9_ANGAN</name>
<proteinExistence type="predicted"/>
<protein>
    <submittedName>
        <fullName evidence="2">Uncharacterized protein</fullName>
    </submittedName>
</protein>
<accession>A0A0E9XPH9</accession>
<evidence type="ECO:0000256" key="1">
    <source>
        <dbReference type="SAM" id="Phobius"/>
    </source>
</evidence>
<reference evidence="2" key="2">
    <citation type="journal article" date="2015" name="Fish Shellfish Immunol.">
        <title>Early steps in the European eel (Anguilla anguilla)-Vibrio vulnificus interaction in the gills: Role of the RtxA13 toxin.</title>
        <authorList>
            <person name="Callol A."/>
            <person name="Pajuelo D."/>
            <person name="Ebbesson L."/>
            <person name="Teles M."/>
            <person name="MacKenzie S."/>
            <person name="Amaro C."/>
        </authorList>
    </citation>
    <scope>NUCLEOTIDE SEQUENCE</scope>
</reference>
<reference evidence="2" key="1">
    <citation type="submission" date="2014-11" db="EMBL/GenBank/DDBJ databases">
        <authorList>
            <person name="Amaro Gonzalez C."/>
        </authorList>
    </citation>
    <scope>NUCLEOTIDE SEQUENCE</scope>
</reference>
<organism evidence="2">
    <name type="scientific">Anguilla anguilla</name>
    <name type="common">European freshwater eel</name>
    <name type="synonym">Muraena anguilla</name>
    <dbReference type="NCBI Taxonomy" id="7936"/>
    <lineage>
        <taxon>Eukaryota</taxon>
        <taxon>Metazoa</taxon>
        <taxon>Chordata</taxon>
        <taxon>Craniata</taxon>
        <taxon>Vertebrata</taxon>
        <taxon>Euteleostomi</taxon>
        <taxon>Actinopterygii</taxon>
        <taxon>Neopterygii</taxon>
        <taxon>Teleostei</taxon>
        <taxon>Anguilliformes</taxon>
        <taxon>Anguillidae</taxon>
        <taxon>Anguilla</taxon>
    </lineage>
</organism>
<sequence>MRPSVKVISYSLHNLKYEHHRKKFRLNNPLWFCFQPYTIIVVLIFSCQFLKLI</sequence>
<dbReference type="AlphaFoldDB" id="A0A0E9XPH9"/>
<evidence type="ECO:0000313" key="2">
    <source>
        <dbReference type="EMBL" id="JAI04668.1"/>
    </source>
</evidence>
<keyword evidence="1" id="KW-0472">Membrane</keyword>
<keyword evidence="1" id="KW-1133">Transmembrane helix</keyword>
<keyword evidence="1" id="KW-0812">Transmembrane</keyword>